<dbReference type="AlphaFoldDB" id="A0A4V1M4Q6"/>
<dbReference type="InterPro" id="IPR001126">
    <property type="entry name" value="UmuC"/>
</dbReference>
<dbReference type="Proteomes" id="UP000289152">
    <property type="component" value="Unassembled WGS sequence"/>
</dbReference>
<dbReference type="InterPro" id="IPR017961">
    <property type="entry name" value="DNA_pol_Y-fam_little_finger"/>
</dbReference>
<evidence type="ECO:0000256" key="7">
    <source>
        <dbReference type="ARBA" id="ARBA00023204"/>
    </source>
</evidence>
<evidence type="ECO:0000256" key="3">
    <source>
        <dbReference type="ARBA" id="ARBA00022723"/>
    </source>
</evidence>
<keyword evidence="2" id="KW-0808">Transferase</keyword>
<evidence type="ECO:0000256" key="5">
    <source>
        <dbReference type="ARBA" id="ARBA00022771"/>
    </source>
</evidence>
<dbReference type="Gene3D" id="3.30.70.270">
    <property type="match status" value="1"/>
</dbReference>
<evidence type="ECO:0000313" key="14">
    <source>
        <dbReference type="Proteomes" id="UP000289152"/>
    </source>
</evidence>
<dbReference type="Gene3D" id="3.40.1170.60">
    <property type="match status" value="1"/>
</dbReference>
<keyword evidence="5" id="KW-0863">Zinc-finger</keyword>
<accession>A0A4V1M4Q6</accession>
<keyword evidence="3" id="KW-0479">Metal-binding</keyword>
<keyword evidence="6" id="KW-0862">Zinc</keyword>
<dbReference type="GO" id="GO:0005634">
    <property type="term" value="C:nucleus"/>
    <property type="evidence" value="ECO:0007669"/>
    <property type="project" value="UniProtKB-SubCell"/>
</dbReference>
<evidence type="ECO:0000256" key="10">
    <source>
        <dbReference type="SAM" id="MobiDB-lite"/>
    </source>
</evidence>
<dbReference type="GO" id="GO:0008270">
    <property type="term" value="F:zinc ion binding"/>
    <property type="evidence" value="ECO:0007669"/>
    <property type="project" value="UniProtKB-KW"/>
</dbReference>
<organism evidence="13 14">
    <name type="scientific">Tremella mesenterica</name>
    <name type="common">Jelly fungus</name>
    <dbReference type="NCBI Taxonomy" id="5217"/>
    <lineage>
        <taxon>Eukaryota</taxon>
        <taxon>Fungi</taxon>
        <taxon>Dikarya</taxon>
        <taxon>Basidiomycota</taxon>
        <taxon>Agaricomycotina</taxon>
        <taxon>Tremellomycetes</taxon>
        <taxon>Tremellales</taxon>
        <taxon>Tremellaceae</taxon>
        <taxon>Tremella</taxon>
    </lineage>
</organism>
<dbReference type="OrthoDB" id="5723at2759"/>
<reference evidence="13 14" key="1">
    <citation type="submission" date="2016-06" db="EMBL/GenBank/DDBJ databases">
        <title>Evolution of pathogenesis and genome organization in the Tremellales.</title>
        <authorList>
            <person name="Cuomo C."/>
            <person name="Litvintseva A."/>
            <person name="Heitman J."/>
            <person name="Chen Y."/>
            <person name="Sun S."/>
            <person name="Springer D."/>
            <person name="Dromer F."/>
            <person name="Young S."/>
            <person name="Zeng Q."/>
            <person name="Chapman S."/>
            <person name="Gujja S."/>
            <person name="Saif S."/>
            <person name="Birren B."/>
        </authorList>
    </citation>
    <scope>NUCLEOTIDE SEQUENCE [LARGE SCALE GENOMIC DNA]</scope>
    <source>
        <strain evidence="13 14">ATCC 28783</strain>
    </source>
</reference>
<dbReference type="GO" id="GO:0042276">
    <property type="term" value="P:error-prone translesion synthesis"/>
    <property type="evidence" value="ECO:0007669"/>
    <property type="project" value="TreeGrafter"/>
</dbReference>
<dbReference type="GO" id="GO:0003684">
    <property type="term" value="F:damaged DNA binding"/>
    <property type="evidence" value="ECO:0007669"/>
    <property type="project" value="InterPro"/>
</dbReference>
<dbReference type="InterPro" id="IPR043502">
    <property type="entry name" value="DNA/RNA_pol_sf"/>
</dbReference>
<dbReference type="GO" id="GO:0009314">
    <property type="term" value="P:response to radiation"/>
    <property type="evidence" value="ECO:0007669"/>
    <property type="project" value="TreeGrafter"/>
</dbReference>
<dbReference type="Gene3D" id="3.30.1490.100">
    <property type="entry name" value="DNA polymerase, Y-family, little finger domain"/>
    <property type="match status" value="1"/>
</dbReference>
<feature type="domain" description="UmuC" evidence="11">
    <location>
        <begin position="36"/>
        <end position="306"/>
    </location>
</feature>
<dbReference type="FunCoup" id="A0A4V1M4Q6">
    <property type="interactions" value="203"/>
</dbReference>
<dbReference type="SUPFAM" id="SSF56672">
    <property type="entry name" value="DNA/RNA polymerases"/>
    <property type="match status" value="1"/>
</dbReference>
<dbReference type="InterPro" id="IPR041298">
    <property type="entry name" value="UBZ3"/>
</dbReference>
<dbReference type="PANTHER" id="PTHR45873:SF1">
    <property type="entry name" value="DNA POLYMERASE ETA"/>
    <property type="match status" value="1"/>
</dbReference>
<sequence length="664" mass="74704">MSFFSQPGPSRRSDTPTYRHVLSSASMTVFNPLRTIAHCDIDAAYAQFEQVRLGLPDDIPLICAQWQSIIAVNYPARKYGIKRFNTIDEAKKMCPHLVVQHVATYRNGEAEAGYWGEVDPRTHKVSLDPYRRESLKILAIFKEMVPRGEIEKASIDEAFLDLTTQVLERLLERFPYLSQVPPDAPEGLDSALPTAPPVNWQNSGNVFPIDGETDPALGIEEPDGSQEPEGKWEDWALCIGAEIMSELRAEVYKRLHYTCSAGIAHNKAMAKLCSAWKKPNNQTVLRIAATPAFLRNMDFTDIRFLGGKLGNAIATEYGAKTVGDMLTVPLDELQRRFGEESVWVYNIIRGIDHTEVKERVTTKSMLASKNTRPAVTTPAQGLHWIQVLSGELNVRLREAREVSPGLWPKTLVLSHRTGGEASRSRQTPFPFTRDLSTEYIVKYASKLWAEVCQPMEHGSMKVNNMALAFNGLEKLEDGQKGIEGFFSNPSNLKRPHERLRSKSPHPPSEEAQTSTSTPPPKGESPMKKPRLPTLHTGKEKRKTVLETFLRNSTNSPSLSEVTKVDADPPDVVSDIVVGTAEQEDAETWSCPRCKERFTLSRFGSMEGEDVVDVEERNKRMREVQQEHEDYHFAKDLQEGVEPRRAPVAQVKRKAEGIKAFFRPR</sequence>
<comment type="subcellular location">
    <subcellularLocation>
        <location evidence="1">Nucleus</location>
    </subcellularLocation>
</comment>
<dbReference type="Gene3D" id="1.10.150.20">
    <property type="entry name" value="5' to 3' exonuclease, C-terminal subdomain"/>
    <property type="match status" value="1"/>
</dbReference>
<evidence type="ECO:0000256" key="2">
    <source>
        <dbReference type="ARBA" id="ARBA00022679"/>
    </source>
</evidence>
<dbReference type="CDD" id="cd01702">
    <property type="entry name" value="PolY_Pol_eta"/>
    <property type="match status" value="1"/>
</dbReference>
<keyword evidence="4" id="KW-0227">DNA damage</keyword>
<keyword evidence="7" id="KW-0234">DNA repair</keyword>
<dbReference type="Pfam" id="PF00817">
    <property type="entry name" value="IMS"/>
    <property type="match status" value="1"/>
</dbReference>
<feature type="domain" description="UBZ3-type" evidence="12">
    <location>
        <begin position="583"/>
        <end position="639"/>
    </location>
</feature>
<protein>
    <recommendedName>
        <fullName evidence="9">DNA polymerase eta</fullName>
    </recommendedName>
</protein>
<dbReference type="PIRSF" id="PIRSF036603">
    <property type="entry name" value="DPol_eta"/>
    <property type="match status" value="1"/>
</dbReference>
<dbReference type="InterPro" id="IPR043128">
    <property type="entry name" value="Rev_trsase/Diguanyl_cyclase"/>
</dbReference>
<evidence type="ECO:0000256" key="4">
    <source>
        <dbReference type="ARBA" id="ARBA00022763"/>
    </source>
</evidence>
<dbReference type="VEuPathDB" id="FungiDB:TREMEDRAFT_12962"/>
<dbReference type="GO" id="GO:0003887">
    <property type="term" value="F:DNA-directed DNA polymerase activity"/>
    <property type="evidence" value="ECO:0007669"/>
    <property type="project" value="TreeGrafter"/>
</dbReference>
<dbReference type="PROSITE" id="PS51907">
    <property type="entry name" value="ZF_UBZ3"/>
    <property type="match status" value="1"/>
</dbReference>
<keyword evidence="8" id="KW-0539">Nucleus</keyword>
<evidence type="ECO:0000256" key="8">
    <source>
        <dbReference type="ARBA" id="ARBA00023242"/>
    </source>
</evidence>
<feature type="region of interest" description="Disordered" evidence="10">
    <location>
        <begin position="481"/>
        <end position="541"/>
    </location>
</feature>
<gene>
    <name evidence="13" type="ORF">M231_01602</name>
</gene>
<keyword evidence="14" id="KW-1185">Reference proteome</keyword>
<evidence type="ECO:0000256" key="6">
    <source>
        <dbReference type="ARBA" id="ARBA00022833"/>
    </source>
</evidence>
<dbReference type="SUPFAM" id="SSF100879">
    <property type="entry name" value="Lesion bypass DNA polymerase (Y-family), little finger domain"/>
    <property type="match status" value="1"/>
</dbReference>
<dbReference type="InterPro" id="IPR052230">
    <property type="entry name" value="DNA_polymerase_eta"/>
</dbReference>
<feature type="compositionally biased region" description="Basic residues" evidence="10">
    <location>
        <begin position="493"/>
        <end position="503"/>
    </location>
</feature>
<dbReference type="InParanoid" id="A0A4V1M4Q6"/>
<evidence type="ECO:0000313" key="13">
    <source>
        <dbReference type="EMBL" id="RXK41197.1"/>
    </source>
</evidence>
<name>A0A4V1M4Q6_TREME</name>
<dbReference type="FunFam" id="1.10.150.20:FF:000014">
    <property type="entry name" value="Polymerase (DNA directed), eta"/>
    <property type="match status" value="1"/>
</dbReference>
<proteinExistence type="predicted"/>
<dbReference type="GO" id="GO:0007064">
    <property type="term" value="P:mitotic sister chromatid cohesion"/>
    <property type="evidence" value="ECO:0007669"/>
    <property type="project" value="UniProtKB-ARBA"/>
</dbReference>
<dbReference type="Pfam" id="PF21704">
    <property type="entry name" value="POLH-Rev1_HhH"/>
    <property type="match status" value="1"/>
</dbReference>
<dbReference type="Pfam" id="PF11799">
    <property type="entry name" value="IMS_C"/>
    <property type="match status" value="1"/>
</dbReference>
<dbReference type="PANTHER" id="PTHR45873">
    <property type="entry name" value="DNA POLYMERASE ETA"/>
    <property type="match status" value="1"/>
</dbReference>
<dbReference type="GO" id="GO:0005657">
    <property type="term" value="C:replication fork"/>
    <property type="evidence" value="ECO:0007669"/>
    <property type="project" value="UniProtKB-ARBA"/>
</dbReference>
<dbReference type="GO" id="GO:0006281">
    <property type="term" value="P:DNA repair"/>
    <property type="evidence" value="ECO:0007669"/>
    <property type="project" value="UniProtKB-KW"/>
</dbReference>
<evidence type="ECO:0000256" key="1">
    <source>
        <dbReference type="ARBA" id="ARBA00004123"/>
    </source>
</evidence>
<evidence type="ECO:0000256" key="9">
    <source>
        <dbReference type="ARBA" id="ARBA00044975"/>
    </source>
</evidence>
<evidence type="ECO:0000259" key="12">
    <source>
        <dbReference type="PROSITE" id="PS51907"/>
    </source>
</evidence>
<dbReference type="InterPro" id="IPR036775">
    <property type="entry name" value="DNA_pol_Y-fam_lit_finger_sf"/>
</dbReference>
<dbReference type="GO" id="GO:0035861">
    <property type="term" value="C:site of double-strand break"/>
    <property type="evidence" value="ECO:0007669"/>
    <property type="project" value="TreeGrafter"/>
</dbReference>
<dbReference type="EMBL" id="SDIL01000011">
    <property type="protein sequence ID" value="RXK41197.1"/>
    <property type="molecule type" value="Genomic_DNA"/>
</dbReference>
<dbReference type="PROSITE" id="PS50173">
    <property type="entry name" value="UMUC"/>
    <property type="match status" value="1"/>
</dbReference>
<dbReference type="Pfam" id="PF18439">
    <property type="entry name" value="zf_UBZ"/>
    <property type="match status" value="1"/>
</dbReference>
<dbReference type="GO" id="GO:0070987">
    <property type="term" value="P:error-free translesion synthesis"/>
    <property type="evidence" value="ECO:0007669"/>
    <property type="project" value="UniProtKB-ARBA"/>
</dbReference>
<comment type="caution">
    <text evidence="13">The sequence shown here is derived from an EMBL/GenBank/DDBJ whole genome shotgun (WGS) entry which is preliminary data.</text>
</comment>
<evidence type="ECO:0000259" key="11">
    <source>
        <dbReference type="PROSITE" id="PS50173"/>
    </source>
</evidence>
<dbReference type="STRING" id="5217.A0A4V1M4Q6"/>
<dbReference type="FunFam" id="3.40.1170.60:FF:000008">
    <property type="entry name" value="DNA polymerase eta subunit"/>
    <property type="match status" value="1"/>
</dbReference>